<dbReference type="EC" id="4.1.1.65" evidence="12"/>
<name>F5L7X8_CALTT</name>
<feature type="active site" description="Charge relay system; for autoendoproteolytic cleavage activity" evidence="12">
    <location>
        <position position="85"/>
    </location>
</feature>
<dbReference type="eggNOG" id="COG0688">
    <property type="taxonomic scope" value="Bacteria"/>
</dbReference>
<keyword evidence="9 12" id="KW-0456">Lyase</keyword>
<comment type="similarity">
    <text evidence="12">Belongs to the phosphatidylserine decarboxylase family. PSD-B subfamily. Prokaryotic type I sub-subfamily.</text>
</comment>
<evidence type="ECO:0000256" key="8">
    <source>
        <dbReference type="ARBA" id="ARBA00023209"/>
    </source>
</evidence>
<dbReference type="GO" id="GO:0004609">
    <property type="term" value="F:phosphatidylserine decarboxylase activity"/>
    <property type="evidence" value="ECO:0007669"/>
    <property type="project" value="UniProtKB-UniRule"/>
</dbReference>
<comment type="subunit">
    <text evidence="12">Heterodimer of a large membrane-associated beta subunit and a small pyruvoyl-containing alpha subunit.</text>
</comment>
<evidence type="ECO:0000256" key="11">
    <source>
        <dbReference type="ARBA" id="ARBA00023317"/>
    </source>
</evidence>
<organism evidence="13 15">
    <name type="scientific">Caldalkalibacillus thermarum (strain TA2.A1)</name>
    <dbReference type="NCBI Taxonomy" id="986075"/>
    <lineage>
        <taxon>Bacteria</taxon>
        <taxon>Bacillati</taxon>
        <taxon>Bacillota</taxon>
        <taxon>Bacilli</taxon>
        <taxon>Bacillales</taxon>
        <taxon>Bacillaceae</taxon>
        <taxon>Caldalkalibacillus</taxon>
    </lineage>
</organism>
<comment type="catalytic activity">
    <reaction evidence="12">
        <text>a 1,2-diacyl-sn-glycero-3-phospho-L-serine + H(+) = a 1,2-diacyl-sn-glycero-3-phosphoethanolamine + CO2</text>
        <dbReference type="Rhea" id="RHEA:20828"/>
        <dbReference type="ChEBI" id="CHEBI:15378"/>
        <dbReference type="ChEBI" id="CHEBI:16526"/>
        <dbReference type="ChEBI" id="CHEBI:57262"/>
        <dbReference type="ChEBI" id="CHEBI:64612"/>
        <dbReference type="EC" id="4.1.1.65"/>
    </reaction>
</comment>
<dbReference type="Pfam" id="PF02666">
    <property type="entry name" value="PS_Dcarbxylase"/>
    <property type="match status" value="1"/>
</dbReference>
<feature type="chain" id="PRO_5044352469" description="Phosphatidylserine decarboxylase beta chain" evidence="12">
    <location>
        <begin position="1"/>
        <end position="226"/>
    </location>
</feature>
<evidence type="ECO:0000313" key="15">
    <source>
        <dbReference type="Proteomes" id="UP000010716"/>
    </source>
</evidence>
<feature type="chain" id="PRO_5044352471" description="Phosphatidylserine decarboxylase alpha chain" evidence="12">
    <location>
        <begin position="227"/>
        <end position="266"/>
    </location>
</feature>
<evidence type="ECO:0000256" key="5">
    <source>
        <dbReference type="ARBA" id="ARBA00023098"/>
    </source>
</evidence>
<evidence type="ECO:0000256" key="1">
    <source>
        <dbReference type="ARBA" id="ARBA00005189"/>
    </source>
</evidence>
<dbReference type="GO" id="GO:0005886">
    <property type="term" value="C:plasma membrane"/>
    <property type="evidence" value="ECO:0007669"/>
    <property type="project" value="UniProtKB-SubCell"/>
</dbReference>
<comment type="pathway">
    <text evidence="12">Phospholipid metabolism; phosphatidylethanolamine biosynthesis; phosphatidylethanolamine from CDP-diacylglycerol: step 2/2.</text>
</comment>
<feature type="active site" description="Schiff-base intermediate with substrate; via pyruvic acid; for decarboxylase activity" evidence="12">
    <location>
        <position position="227"/>
    </location>
</feature>
<evidence type="ECO:0000256" key="3">
    <source>
        <dbReference type="ARBA" id="ARBA00022516"/>
    </source>
</evidence>
<feature type="modified residue" description="Pyruvic acid (Ser); by autocatalysis" evidence="12">
    <location>
        <position position="227"/>
    </location>
</feature>
<protein>
    <recommendedName>
        <fullName evidence="12">Phosphatidylserine decarboxylase proenzyme</fullName>
        <ecNumber evidence="12">4.1.1.65</ecNumber>
    </recommendedName>
    <component>
        <recommendedName>
            <fullName evidence="12">Phosphatidylserine decarboxylase alpha chain</fullName>
        </recommendedName>
    </component>
    <component>
        <recommendedName>
            <fullName evidence="12">Phosphatidylserine decarboxylase beta chain</fullName>
        </recommendedName>
    </component>
</protein>
<feature type="active site" description="Charge relay system; for autoendoproteolytic cleavage activity" evidence="12">
    <location>
        <position position="141"/>
    </location>
</feature>
<feature type="active site" description="Charge relay system; for autoendoproteolytic cleavage activity" evidence="12">
    <location>
        <position position="227"/>
    </location>
</feature>
<feature type="site" description="Cleavage (non-hydrolytic); by autocatalysis" evidence="12">
    <location>
        <begin position="226"/>
        <end position="227"/>
    </location>
</feature>
<dbReference type="AlphaFoldDB" id="F5L7X8"/>
<reference evidence="13 15" key="1">
    <citation type="journal article" date="2011" name="J. Bacteriol.">
        <title>Draft genome sequence of the thermoalkaliphilic Caldalkalibacillus thermarum strain TA2.A1.</title>
        <authorList>
            <person name="Kalamorz F."/>
            <person name="Keis S."/>
            <person name="McMillan D.G."/>
            <person name="Olsson K."/>
            <person name="Stanton J.A."/>
            <person name="Stockwell P."/>
            <person name="Black M.A."/>
            <person name="Klingeman D.M."/>
            <person name="Land M.L."/>
            <person name="Han C.S."/>
            <person name="Martin S.L."/>
            <person name="Becher S.A."/>
            <person name="Peddie C.J."/>
            <person name="Morgan H.W."/>
            <person name="Matthies D."/>
            <person name="Preiss L."/>
            <person name="Meier T."/>
            <person name="Brown S.D."/>
            <person name="Cook G.M."/>
        </authorList>
    </citation>
    <scope>NUCLEOTIDE SEQUENCE [LARGE SCALE GENOMIC DNA]</scope>
    <source>
        <strain evidence="13 15">TA2.A1</strain>
    </source>
</reference>
<evidence type="ECO:0000313" key="13">
    <source>
        <dbReference type="EMBL" id="EGL82566.1"/>
    </source>
</evidence>
<evidence type="ECO:0000256" key="7">
    <source>
        <dbReference type="ARBA" id="ARBA00023145"/>
    </source>
</evidence>
<comment type="function">
    <text evidence="12">Catalyzes the formation of phosphatidylethanolamine (PtdEtn) from phosphatidylserine (PtdSer).</text>
</comment>
<sequence>MKTIYRLLTQLSSRRSISYLAGRLAKSRWSKRWIPHFIKVYRINVEEAEKRPEEYPHLNAFFTRRLKEGVRPIHPDPDTVVSPVDALVTGIGEIREGTILNVKGQRYTLAEMLQDAEREKSYRNGHYLVLYLSPTDYHRIHAPISGEIIHTCSIKGKVYPVNRFGMRHMKRVLSRNQRLITYLQNEYTEVAIVKVGAMNVASIQWSDRLQSKRVEKGDELAYFEFGSTVVLLIKEESFQFIHGLAEGDRVKMGEPVGRMVKYRARQ</sequence>
<keyword evidence="10 12" id="KW-1208">Phospholipid metabolism</keyword>
<accession>F5L7X8</accession>
<keyword evidence="4 12" id="KW-0210">Decarboxylase</keyword>
<evidence type="ECO:0000256" key="4">
    <source>
        <dbReference type="ARBA" id="ARBA00022793"/>
    </source>
</evidence>
<dbReference type="InterPro" id="IPR033178">
    <property type="entry name" value="PSD_type1_pro"/>
</dbReference>
<dbReference type="PANTHER" id="PTHR10067:SF6">
    <property type="entry name" value="PHOSPHATIDYLSERINE DECARBOXYLASE PROENZYME, MITOCHONDRIAL"/>
    <property type="match status" value="1"/>
</dbReference>
<evidence type="ECO:0000313" key="14">
    <source>
        <dbReference type="EMBL" id="QZT34785.1"/>
    </source>
</evidence>
<dbReference type="HAMAP" id="MF_00662">
    <property type="entry name" value="PS_decarb_PSD_B_type1"/>
    <property type="match status" value="1"/>
</dbReference>
<dbReference type="Proteomes" id="UP000825179">
    <property type="component" value="Chromosome"/>
</dbReference>
<comment type="PTM">
    <text evidence="12">Is synthesized initially as an inactive proenzyme. Formation of the active enzyme involves a self-maturation process in which the active site pyruvoyl group is generated from an internal serine residue via an autocatalytic post-translational modification. Two non-identical subunits are generated from the proenzyme in this reaction, and the pyruvate is formed at the N-terminus of the alpha chain, which is derived from the carboxyl end of the proenzyme. The autoendoproteolytic cleavage occurs by a canonical serine protease mechanism, in which the side chain hydroxyl group of the serine supplies its oxygen atom to form the C-terminus of the beta chain, while the remainder of the serine residue undergoes an oxidative deamination to produce ammonia and the pyruvoyl prosthetic group on the alpha chain. During this reaction, the Ser that is part of the protease active site of the proenzyme becomes the pyruvoyl prosthetic group, which constitutes an essential element of the active site of the mature decarboxylase.</text>
</comment>
<reference evidence="14 16" key="2">
    <citation type="journal article" date="2020" name="Extremophiles">
        <title>Genomic analysis of Caldalkalibacillus thermarum TA2.A1 reveals aerobic alkaliphilic metabolism and evolutionary hallmarks linking alkaliphilic bacteria and plant life.</title>
        <authorList>
            <person name="de Jong S.I."/>
            <person name="van den Broek M.A."/>
            <person name="Merkel A.Y."/>
            <person name="de la Torre Cortes P."/>
            <person name="Kalamorz F."/>
            <person name="Cook G.M."/>
            <person name="van Loosdrecht M.C.M."/>
            <person name="McMillan D.G.G."/>
        </authorList>
    </citation>
    <scope>NUCLEOTIDE SEQUENCE [LARGE SCALE GENOMIC DNA]</scope>
    <source>
        <strain evidence="14 16">TA2.A1</strain>
    </source>
</reference>
<dbReference type="UniPathway" id="UPA00558">
    <property type="reaction ID" value="UER00616"/>
</dbReference>
<keyword evidence="7 12" id="KW-0865">Zymogen</keyword>
<keyword evidence="6 12" id="KW-0472">Membrane</keyword>
<gene>
    <name evidence="14" type="primary">asd</name>
    <name evidence="12" type="synonym">psd</name>
    <name evidence="13" type="ORF">CathTA2_1928</name>
    <name evidence="14" type="ORF">HUR95_05810</name>
</gene>
<evidence type="ECO:0000256" key="10">
    <source>
        <dbReference type="ARBA" id="ARBA00023264"/>
    </source>
</evidence>
<comment type="pathway">
    <text evidence="1">Lipid metabolism.</text>
</comment>
<dbReference type="GO" id="GO:0006646">
    <property type="term" value="P:phosphatidylethanolamine biosynthetic process"/>
    <property type="evidence" value="ECO:0007669"/>
    <property type="project" value="UniProtKB-UniRule"/>
</dbReference>
<dbReference type="PANTHER" id="PTHR10067">
    <property type="entry name" value="PHOSPHATIDYLSERINE DECARBOXYLASE"/>
    <property type="match status" value="1"/>
</dbReference>
<evidence type="ECO:0000256" key="6">
    <source>
        <dbReference type="ARBA" id="ARBA00023136"/>
    </source>
</evidence>
<keyword evidence="3 12" id="KW-0444">Lipid biosynthesis</keyword>
<dbReference type="NCBIfam" id="TIGR00163">
    <property type="entry name" value="PS_decarb"/>
    <property type="match status" value="1"/>
</dbReference>
<dbReference type="InterPro" id="IPR003817">
    <property type="entry name" value="PS_Dcarbxylase"/>
</dbReference>
<keyword evidence="5 12" id="KW-0443">Lipid metabolism</keyword>
<comment type="cofactor">
    <cofactor evidence="12">
        <name>pyruvate</name>
        <dbReference type="ChEBI" id="CHEBI:15361"/>
    </cofactor>
    <text evidence="12">Binds 1 pyruvoyl group covalently per subunit.</text>
</comment>
<comment type="subcellular location">
    <subcellularLocation>
        <location evidence="12">Cell membrane</location>
        <topology evidence="12">Peripheral membrane protein</topology>
    </subcellularLocation>
</comment>
<keyword evidence="11 12" id="KW-0670">Pyruvate</keyword>
<dbReference type="EMBL" id="AFCE01000145">
    <property type="protein sequence ID" value="EGL82566.1"/>
    <property type="molecule type" value="Genomic_DNA"/>
</dbReference>
<dbReference type="KEGG" id="cthu:HUR95_05810"/>
<evidence type="ECO:0000256" key="12">
    <source>
        <dbReference type="HAMAP-Rule" id="MF_00662"/>
    </source>
</evidence>
<evidence type="ECO:0000256" key="9">
    <source>
        <dbReference type="ARBA" id="ARBA00023239"/>
    </source>
</evidence>
<dbReference type="EMBL" id="CP082237">
    <property type="protein sequence ID" value="QZT34785.1"/>
    <property type="molecule type" value="Genomic_DNA"/>
</dbReference>
<evidence type="ECO:0000313" key="16">
    <source>
        <dbReference type="Proteomes" id="UP000825179"/>
    </source>
</evidence>
<keyword evidence="16" id="KW-1185">Reference proteome</keyword>
<dbReference type="RefSeq" id="WP_007505101.1">
    <property type="nucleotide sequence ID" value="NZ_AFCE01000145.1"/>
</dbReference>
<evidence type="ECO:0000256" key="2">
    <source>
        <dbReference type="ARBA" id="ARBA00022475"/>
    </source>
</evidence>
<dbReference type="InterPro" id="IPR033177">
    <property type="entry name" value="PSD-B"/>
</dbReference>
<keyword evidence="2 12" id="KW-1003">Cell membrane</keyword>
<proteinExistence type="inferred from homology"/>
<dbReference type="OrthoDB" id="9802030at2"/>
<keyword evidence="8 12" id="KW-0594">Phospholipid biosynthesis</keyword>
<dbReference type="Proteomes" id="UP000010716">
    <property type="component" value="Unassembled WGS sequence"/>
</dbReference>
<reference evidence="14" key="3">
    <citation type="submission" date="2021-08" db="EMBL/GenBank/DDBJ databases">
        <authorList>
            <person name="de Jong S."/>
            <person name="van den Broek M."/>
            <person name="Merkel A."/>
            <person name="de la Torre Cortes P."/>
            <person name="Kalamorz F."/>
            <person name="Cook G."/>
            <person name="van Loosdrecht M."/>
            <person name="McMillan D."/>
        </authorList>
    </citation>
    <scope>NUCLEOTIDE SEQUENCE</scope>
    <source>
        <strain evidence="14">TA2.A1</strain>
    </source>
</reference>